<reference evidence="2" key="1">
    <citation type="submission" date="2016-05" db="EMBL/GenBank/DDBJ databases">
        <authorList>
            <person name="Lavstsen T."/>
            <person name="Jespersen J.S."/>
        </authorList>
    </citation>
    <scope>NUCLEOTIDE SEQUENCE</scope>
    <source>
        <tissue evidence="2">Brain</tissue>
    </source>
</reference>
<organism evidence="2">
    <name type="scientific">Iconisemion striatum</name>
    <dbReference type="NCBI Taxonomy" id="60296"/>
    <lineage>
        <taxon>Eukaryota</taxon>
        <taxon>Metazoa</taxon>
        <taxon>Chordata</taxon>
        <taxon>Craniata</taxon>
        <taxon>Vertebrata</taxon>
        <taxon>Euteleostomi</taxon>
        <taxon>Actinopterygii</taxon>
        <taxon>Neopterygii</taxon>
        <taxon>Teleostei</taxon>
        <taxon>Neoteleostei</taxon>
        <taxon>Acanthomorphata</taxon>
        <taxon>Ovalentaria</taxon>
        <taxon>Atherinomorphae</taxon>
        <taxon>Cyprinodontiformes</taxon>
        <taxon>Nothobranchiidae</taxon>
        <taxon>Iconisemion</taxon>
    </lineage>
</organism>
<evidence type="ECO:0000256" key="1">
    <source>
        <dbReference type="SAM" id="MobiDB-lite"/>
    </source>
</evidence>
<protein>
    <submittedName>
        <fullName evidence="2">Uncharacterized protein</fullName>
    </submittedName>
</protein>
<feature type="non-terminal residue" evidence="2">
    <location>
        <position position="1"/>
    </location>
</feature>
<feature type="region of interest" description="Disordered" evidence="1">
    <location>
        <begin position="1"/>
        <end position="33"/>
    </location>
</feature>
<gene>
    <name evidence="2" type="primary">Nfu_g_1_004869</name>
</gene>
<reference evidence="2" key="2">
    <citation type="submission" date="2016-06" db="EMBL/GenBank/DDBJ databases">
        <title>The genome of a short-lived fish provides insights into sex chromosome evolution and the genetic control of aging.</title>
        <authorList>
            <person name="Reichwald K."/>
            <person name="Felder M."/>
            <person name="Petzold A."/>
            <person name="Koch P."/>
            <person name="Groth M."/>
            <person name="Platzer M."/>
        </authorList>
    </citation>
    <scope>NUCLEOTIDE SEQUENCE</scope>
    <source>
        <tissue evidence="2">Brain</tissue>
    </source>
</reference>
<accession>A0A1A7XZM3</accession>
<name>A0A1A7XZM3_9TELE</name>
<dbReference type="PANTHER" id="PTHR34153">
    <property type="entry name" value="SI:CH211-262H13.3-RELATED-RELATED"/>
    <property type="match status" value="1"/>
</dbReference>
<evidence type="ECO:0000313" key="2">
    <source>
        <dbReference type="EMBL" id="SBP23468.1"/>
    </source>
</evidence>
<sequence length="190" mass="20900">LSCSHHPSPSHSLSCSHHPSPSHSSSRSSSNSFNFPLSEEKFQKKVLQLLIEIRDSGRTGLGMTDGTTVQIKLADTQADFQELESRLKNEQERAAFLAHFKRLGGIDAVDMVKKSMTATLTNSMMAQMSLKGRCGKIAFSQSLLFQIICDAVVTTHQTTQTQVMEIVSKYLKYAPERVGGGGRKKKTSLP</sequence>
<dbReference type="EMBL" id="HADX01001236">
    <property type="protein sequence ID" value="SBP23468.1"/>
    <property type="molecule type" value="Transcribed_RNA"/>
</dbReference>
<proteinExistence type="predicted"/>
<dbReference type="AlphaFoldDB" id="A0A1A7XZM3"/>
<dbReference type="PANTHER" id="PTHR34153:SF2">
    <property type="entry name" value="SI:CH211-262H13.3-RELATED"/>
    <property type="match status" value="1"/>
</dbReference>